<evidence type="ECO:0000256" key="7">
    <source>
        <dbReference type="ARBA" id="ARBA00023136"/>
    </source>
</evidence>
<dbReference type="GO" id="GO:0016020">
    <property type="term" value="C:membrane"/>
    <property type="evidence" value="ECO:0007669"/>
    <property type="project" value="UniProtKB-SubCell"/>
</dbReference>
<dbReference type="PANTHER" id="PTHR42878:SF15">
    <property type="entry name" value="BACTERIOPHYTOCHROME"/>
    <property type="match status" value="1"/>
</dbReference>
<feature type="domain" description="PAS" evidence="11">
    <location>
        <begin position="135"/>
        <end position="173"/>
    </location>
</feature>
<evidence type="ECO:0000313" key="13">
    <source>
        <dbReference type="EMBL" id="HFN01478.1"/>
    </source>
</evidence>
<evidence type="ECO:0000259" key="9">
    <source>
        <dbReference type="PROSITE" id="PS50109"/>
    </source>
</evidence>
<dbReference type="InterPro" id="IPR004358">
    <property type="entry name" value="Sig_transdc_His_kin-like_C"/>
</dbReference>
<dbReference type="InterPro" id="IPR003594">
    <property type="entry name" value="HATPase_dom"/>
</dbReference>
<evidence type="ECO:0000256" key="4">
    <source>
        <dbReference type="ARBA" id="ARBA00022679"/>
    </source>
</evidence>
<evidence type="ECO:0000256" key="8">
    <source>
        <dbReference type="PROSITE-ProRule" id="PRU00169"/>
    </source>
</evidence>
<dbReference type="SUPFAM" id="SSF52172">
    <property type="entry name" value="CheY-like"/>
    <property type="match status" value="1"/>
</dbReference>
<dbReference type="EMBL" id="DSRU01000412">
    <property type="protein sequence ID" value="HFN01478.1"/>
    <property type="molecule type" value="Genomic_DNA"/>
</dbReference>
<dbReference type="CDD" id="cd00156">
    <property type="entry name" value="REC"/>
    <property type="match status" value="1"/>
</dbReference>
<dbReference type="InterPro" id="IPR035965">
    <property type="entry name" value="PAS-like_dom_sf"/>
</dbReference>
<dbReference type="InterPro" id="IPR003661">
    <property type="entry name" value="HisK_dim/P_dom"/>
</dbReference>
<dbReference type="InterPro" id="IPR001789">
    <property type="entry name" value="Sig_transdc_resp-reg_receiver"/>
</dbReference>
<dbReference type="PROSITE" id="PS50109">
    <property type="entry name" value="HIS_KIN"/>
    <property type="match status" value="1"/>
</dbReference>
<dbReference type="InterPro" id="IPR005467">
    <property type="entry name" value="His_kinase_dom"/>
</dbReference>
<dbReference type="NCBIfam" id="TIGR00229">
    <property type="entry name" value="sensory_box"/>
    <property type="match status" value="1"/>
</dbReference>
<dbReference type="SUPFAM" id="SSF47384">
    <property type="entry name" value="Homodimeric domain of signal transducing histidine kinase"/>
    <property type="match status" value="1"/>
</dbReference>
<comment type="catalytic activity">
    <reaction evidence="1">
        <text>ATP + protein L-histidine = ADP + protein N-phospho-L-histidine.</text>
        <dbReference type="EC" id="2.7.13.3"/>
    </reaction>
</comment>
<evidence type="ECO:0000259" key="11">
    <source>
        <dbReference type="PROSITE" id="PS50112"/>
    </source>
</evidence>
<dbReference type="FunFam" id="1.10.287.130:FF:000070">
    <property type="entry name" value="Histidine kinase sensor protein"/>
    <property type="match status" value="1"/>
</dbReference>
<dbReference type="SUPFAM" id="SSF55785">
    <property type="entry name" value="PYP-like sensor domain (PAS domain)"/>
    <property type="match status" value="1"/>
</dbReference>
<dbReference type="SUPFAM" id="SSF55874">
    <property type="entry name" value="ATPase domain of HSP90 chaperone/DNA topoisomerase II/histidine kinase"/>
    <property type="match status" value="1"/>
</dbReference>
<dbReference type="SMART" id="SM00448">
    <property type="entry name" value="REC"/>
    <property type="match status" value="1"/>
</dbReference>
<dbReference type="SMART" id="SM00388">
    <property type="entry name" value="HisKA"/>
    <property type="match status" value="1"/>
</dbReference>
<dbReference type="GO" id="GO:0007234">
    <property type="term" value="P:osmosensory signaling via phosphorelay pathway"/>
    <property type="evidence" value="ECO:0007669"/>
    <property type="project" value="TreeGrafter"/>
</dbReference>
<keyword evidence="6" id="KW-0902">Two-component regulatory system</keyword>
<dbReference type="InterPro" id="IPR036097">
    <property type="entry name" value="HisK_dim/P_sf"/>
</dbReference>
<evidence type="ECO:0000256" key="3">
    <source>
        <dbReference type="ARBA" id="ARBA00022553"/>
    </source>
</evidence>
<evidence type="ECO:0000256" key="5">
    <source>
        <dbReference type="ARBA" id="ARBA00022777"/>
    </source>
</evidence>
<dbReference type="Gene3D" id="1.10.287.130">
    <property type="match status" value="1"/>
</dbReference>
<dbReference type="PROSITE" id="PS50113">
    <property type="entry name" value="PAC"/>
    <property type="match status" value="1"/>
</dbReference>
<dbReference type="Gene3D" id="3.30.565.10">
    <property type="entry name" value="Histidine kinase-like ATPase, C-terminal domain"/>
    <property type="match status" value="1"/>
</dbReference>
<dbReference type="PROSITE" id="PS50112">
    <property type="entry name" value="PAS"/>
    <property type="match status" value="1"/>
</dbReference>
<dbReference type="Gene3D" id="3.30.450.20">
    <property type="entry name" value="PAS domain"/>
    <property type="match status" value="1"/>
</dbReference>
<dbReference type="SMART" id="SM00387">
    <property type="entry name" value="HATPase_c"/>
    <property type="match status" value="1"/>
</dbReference>
<dbReference type="GO" id="GO:0030295">
    <property type="term" value="F:protein kinase activator activity"/>
    <property type="evidence" value="ECO:0007669"/>
    <property type="project" value="TreeGrafter"/>
</dbReference>
<dbReference type="GO" id="GO:0000156">
    <property type="term" value="F:phosphorelay response regulator activity"/>
    <property type="evidence" value="ECO:0007669"/>
    <property type="project" value="TreeGrafter"/>
</dbReference>
<dbReference type="SMART" id="SM00091">
    <property type="entry name" value="PAS"/>
    <property type="match status" value="1"/>
</dbReference>
<dbReference type="AlphaFoldDB" id="A0A7C3PU10"/>
<dbReference type="Pfam" id="PF00512">
    <property type="entry name" value="HisKA"/>
    <property type="match status" value="1"/>
</dbReference>
<dbReference type="InterPro" id="IPR001610">
    <property type="entry name" value="PAC"/>
</dbReference>
<dbReference type="GO" id="GO:0000155">
    <property type="term" value="F:phosphorelay sensor kinase activity"/>
    <property type="evidence" value="ECO:0007669"/>
    <property type="project" value="InterPro"/>
</dbReference>
<comment type="caution">
    <text evidence="13">The sequence shown here is derived from an EMBL/GenBank/DDBJ whole genome shotgun (WGS) entry which is preliminary data.</text>
</comment>
<dbReference type="InterPro" id="IPR000700">
    <property type="entry name" value="PAS-assoc_C"/>
</dbReference>
<feature type="domain" description="Response regulatory" evidence="10">
    <location>
        <begin position="6"/>
        <end position="122"/>
    </location>
</feature>
<keyword evidence="3 8" id="KW-0597">Phosphoprotein</keyword>
<keyword evidence="4" id="KW-0808">Transferase</keyword>
<dbReference type="PRINTS" id="PR00344">
    <property type="entry name" value="BCTRLSENSOR"/>
</dbReference>
<dbReference type="Gene3D" id="3.40.50.2300">
    <property type="match status" value="1"/>
</dbReference>
<accession>A0A7C3PU10</accession>
<evidence type="ECO:0000259" key="10">
    <source>
        <dbReference type="PROSITE" id="PS50110"/>
    </source>
</evidence>
<protein>
    <recommendedName>
        <fullName evidence="2">histidine kinase</fullName>
        <ecNumber evidence="2">2.7.13.3</ecNumber>
    </recommendedName>
</protein>
<dbReference type="InterPro" id="IPR000014">
    <property type="entry name" value="PAS"/>
</dbReference>
<dbReference type="EC" id="2.7.13.3" evidence="2"/>
<feature type="domain" description="Histidine kinase" evidence="9">
    <location>
        <begin position="281"/>
        <end position="496"/>
    </location>
</feature>
<dbReference type="PROSITE" id="PS50110">
    <property type="entry name" value="RESPONSE_REGULATORY"/>
    <property type="match status" value="1"/>
</dbReference>
<evidence type="ECO:0000256" key="1">
    <source>
        <dbReference type="ARBA" id="ARBA00000085"/>
    </source>
</evidence>
<keyword evidence="7" id="KW-0472">Membrane</keyword>
<keyword evidence="5" id="KW-0418">Kinase</keyword>
<reference evidence="13" key="1">
    <citation type="journal article" date="2020" name="mSystems">
        <title>Genome- and Community-Level Interaction Insights into Carbon Utilization and Element Cycling Functions of Hydrothermarchaeota in Hydrothermal Sediment.</title>
        <authorList>
            <person name="Zhou Z."/>
            <person name="Liu Y."/>
            <person name="Xu W."/>
            <person name="Pan J."/>
            <person name="Luo Z.H."/>
            <person name="Li M."/>
        </authorList>
    </citation>
    <scope>NUCLEOTIDE SEQUENCE [LARGE SCALE GENOMIC DNA]</scope>
    <source>
        <strain evidence="13">SpSt-418</strain>
    </source>
</reference>
<dbReference type="FunFam" id="3.30.565.10:FF:000006">
    <property type="entry name" value="Sensor histidine kinase WalK"/>
    <property type="match status" value="1"/>
</dbReference>
<dbReference type="Pfam" id="PF13426">
    <property type="entry name" value="PAS_9"/>
    <property type="match status" value="1"/>
</dbReference>
<organism evidence="13">
    <name type="scientific">Oscillatoriales cyanobacterium SpSt-418</name>
    <dbReference type="NCBI Taxonomy" id="2282169"/>
    <lineage>
        <taxon>Bacteria</taxon>
        <taxon>Bacillati</taxon>
        <taxon>Cyanobacteriota</taxon>
        <taxon>Cyanophyceae</taxon>
        <taxon>Oscillatoriophycideae</taxon>
        <taxon>Oscillatoriales</taxon>
    </lineage>
</organism>
<dbReference type="InterPro" id="IPR050351">
    <property type="entry name" value="BphY/WalK/GraS-like"/>
</dbReference>
<proteinExistence type="predicted"/>
<feature type="domain" description="PAC" evidence="12">
    <location>
        <begin position="202"/>
        <end position="252"/>
    </location>
</feature>
<dbReference type="CDD" id="cd00082">
    <property type="entry name" value="HisKA"/>
    <property type="match status" value="1"/>
</dbReference>
<sequence>MANPLQVLVIDDNRSDRALVIRELRREFSHLTVQEIVDAKDFEQAIAKGNFDVVVTDYQLGWSDGLKILRTVKAHYPRCPVIMFTNTGTEEIAVEALKSGLDDYVLKQPNRYIRVPIAVRVALERLEMHQRAALLEIRLQGLLNQVKIGIFRSNSDGTLLEANPAFLDLLGIESPNQANELNLLDTLGYYKQLMEQSPPQQQEQEVQLQRRNGSLFWALLTTTLNTVEGVPVLDGLLEDITERKQAEIALQQLTATLEMRIRDRTAQLEATNQALEEFTYSVSHDLRAPLRIIYGFAQLLLEDLGESLNSEHLGFLQRIIANANRLDALISDLLTYSRLRQTDISLEPVSLSQVLENVLAQLEPDIQARQAQIYVEKPLPVVRANRFILIQVLINVLANAIKFVADKIQPHVRIWANQRGKYIRLWIQDNGIGIDVKQQQQIFNPFTRLHSEEEYSGTGIGLAIARKGIERLGGKIGVESQSGHGSRFWIELPTVMESL</sequence>
<dbReference type="Pfam" id="PF02518">
    <property type="entry name" value="HATPase_c"/>
    <property type="match status" value="1"/>
</dbReference>
<dbReference type="Pfam" id="PF00072">
    <property type="entry name" value="Response_reg"/>
    <property type="match status" value="1"/>
</dbReference>
<evidence type="ECO:0000256" key="6">
    <source>
        <dbReference type="ARBA" id="ARBA00023012"/>
    </source>
</evidence>
<dbReference type="SMART" id="SM00086">
    <property type="entry name" value="PAC"/>
    <property type="match status" value="1"/>
</dbReference>
<dbReference type="InterPro" id="IPR011006">
    <property type="entry name" value="CheY-like_superfamily"/>
</dbReference>
<name>A0A7C3PU10_9CYAN</name>
<feature type="modified residue" description="4-aspartylphosphate" evidence="8">
    <location>
        <position position="57"/>
    </location>
</feature>
<dbReference type="InterPro" id="IPR036890">
    <property type="entry name" value="HATPase_C_sf"/>
</dbReference>
<dbReference type="PANTHER" id="PTHR42878">
    <property type="entry name" value="TWO-COMPONENT HISTIDINE KINASE"/>
    <property type="match status" value="1"/>
</dbReference>
<gene>
    <name evidence="13" type="ORF">ENR64_27775</name>
</gene>
<evidence type="ECO:0000259" key="12">
    <source>
        <dbReference type="PROSITE" id="PS50113"/>
    </source>
</evidence>
<evidence type="ECO:0000256" key="2">
    <source>
        <dbReference type="ARBA" id="ARBA00012438"/>
    </source>
</evidence>